<name>A0A5C3QQV5_9AGAR</name>
<protein>
    <submittedName>
        <fullName evidence="1">Uncharacterized protein</fullName>
    </submittedName>
</protein>
<evidence type="ECO:0000313" key="1">
    <source>
        <dbReference type="EMBL" id="TFL04365.1"/>
    </source>
</evidence>
<keyword evidence="2" id="KW-1185">Reference proteome</keyword>
<dbReference type="OrthoDB" id="2921775at2759"/>
<dbReference type="Proteomes" id="UP000305067">
    <property type="component" value="Unassembled WGS sequence"/>
</dbReference>
<dbReference type="EMBL" id="ML178818">
    <property type="protein sequence ID" value="TFL04365.1"/>
    <property type="molecule type" value="Genomic_DNA"/>
</dbReference>
<evidence type="ECO:0000313" key="2">
    <source>
        <dbReference type="Proteomes" id="UP000305067"/>
    </source>
</evidence>
<dbReference type="AlphaFoldDB" id="A0A5C3QQV5"/>
<proteinExistence type="predicted"/>
<feature type="non-terminal residue" evidence="1">
    <location>
        <position position="154"/>
    </location>
</feature>
<sequence length="154" mass="18012">MSVERLPEDALLGVFHFVLEGETLNAEGSSKAGRERRLPPWNLSATSRKWRVVCLSNAILWTHLRFDNHQCLRYNEKYVAPDWTCANGLGIRRYYLQLDRARDLPIDLNASHEETFNHECWSSMMRLATHRNNPWRSVKFSQSTRIPTDLRDAI</sequence>
<reference evidence="1 2" key="1">
    <citation type="journal article" date="2019" name="Nat. Ecol. Evol.">
        <title>Megaphylogeny resolves global patterns of mushroom evolution.</title>
        <authorList>
            <person name="Varga T."/>
            <person name="Krizsan K."/>
            <person name="Foldi C."/>
            <person name="Dima B."/>
            <person name="Sanchez-Garcia M."/>
            <person name="Sanchez-Ramirez S."/>
            <person name="Szollosi G.J."/>
            <person name="Szarkandi J.G."/>
            <person name="Papp V."/>
            <person name="Albert L."/>
            <person name="Andreopoulos W."/>
            <person name="Angelini C."/>
            <person name="Antonin V."/>
            <person name="Barry K.W."/>
            <person name="Bougher N.L."/>
            <person name="Buchanan P."/>
            <person name="Buyck B."/>
            <person name="Bense V."/>
            <person name="Catcheside P."/>
            <person name="Chovatia M."/>
            <person name="Cooper J."/>
            <person name="Damon W."/>
            <person name="Desjardin D."/>
            <person name="Finy P."/>
            <person name="Geml J."/>
            <person name="Haridas S."/>
            <person name="Hughes K."/>
            <person name="Justo A."/>
            <person name="Karasinski D."/>
            <person name="Kautmanova I."/>
            <person name="Kiss B."/>
            <person name="Kocsube S."/>
            <person name="Kotiranta H."/>
            <person name="LaButti K.M."/>
            <person name="Lechner B.E."/>
            <person name="Liimatainen K."/>
            <person name="Lipzen A."/>
            <person name="Lukacs Z."/>
            <person name="Mihaltcheva S."/>
            <person name="Morgado L.N."/>
            <person name="Niskanen T."/>
            <person name="Noordeloos M.E."/>
            <person name="Ohm R.A."/>
            <person name="Ortiz-Santana B."/>
            <person name="Ovrebo C."/>
            <person name="Racz N."/>
            <person name="Riley R."/>
            <person name="Savchenko A."/>
            <person name="Shiryaev A."/>
            <person name="Soop K."/>
            <person name="Spirin V."/>
            <person name="Szebenyi C."/>
            <person name="Tomsovsky M."/>
            <person name="Tulloss R.E."/>
            <person name="Uehling J."/>
            <person name="Grigoriev I.V."/>
            <person name="Vagvolgyi C."/>
            <person name="Papp T."/>
            <person name="Martin F.M."/>
            <person name="Miettinen O."/>
            <person name="Hibbett D.S."/>
            <person name="Nagy L.G."/>
        </authorList>
    </citation>
    <scope>NUCLEOTIDE SEQUENCE [LARGE SCALE GENOMIC DNA]</scope>
    <source>
        <strain evidence="1 2">CBS 309.79</strain>
    </source>
</reference>
<organism evidence="1 2">
    <name type="scientific">Pterulicium gracile</name>
    <dbReference type="NCBI Taxonomy" id="1884261"/>
    <lineage>
        <taxon>Eukaryota</taxon>
        <taxon>Fungi</taxon>
        <taxon>Dikarya</taxon>
        <taxon>Basidiomycota</taxon>
        <taxon>Agaricomycotina</taxon>
        <taxon>Agaricomycetes</taxon>
        <taxon>Agaricomycetidae</taxon>
        <taxon>Agaricales</taxon>
        <taxon>Pleurotineae</taxon>
        <taxon>Pterulaceae</taxon>
        <taxon>Pterulicium</taxon>
    </lineage>
</organism>
<accession>A0A5C3QQV5</accession>
<gene>
    <name evidence="1" type="ORF">BDV98DRAFT_601846</name>
</gene>